<dbReference type="InterPro" id="IPR004639">
    <property type="entry name" value="4pyrrol_synth_GluAld_NH2Trfase"/>
</dbReference>
<keyword evidence="9" id="KW-1185">Reference proteome</keyword>
<dbReference type="GO" id="GO:0042286">
    <property type="term" value="F:glutamate-1-semialdehyde 2,1-aminomutase activity"/>
    <property type="evidence" value="ECO:0007669"/>
    <property type="project" value="UniProtKB-EC"/>
</dbReference>
<dbReference type="PROSITE" id="PS00600">
    <property type="entry name" value="AA_TRANSFER_CLASS_3"/>
    <property type="match status" value="1"/>
</dbReference>
<name>A0ABU3BDB2_9GAMM</name>
<gene>
    <name evidence="7 8" type="primary">hemL</name>
    <name evidence="8" type="ORF">RM531_15115</name>
</gene>
<dbReference type="RefSeq" id="WP_311660469.1">
    <property type="nucleotide sequence ID" value="NZ_JAVRHY010000021.1"/>
</dbReference>
<dbReference type="Proteomes" id="UP001259982">
    <property type="component" value="Unassembled WGS sequence"/>
</dbReference>
<evidence type="ECO:0000256" key="1">
    <source>
        <dbReference type="ARBA" id="ARBA00001933"/>
    </source>
</evidence>
<keyword evidence="5 7" id="KW-0413">Isomerase</keyword>
<keyword evidence="4 7" id="KW-0663">Pyridoxal phosphate</keyword>
<comment type="caution">
    <text evidence="8">The sequence shown here is derived from an EMBL/GenBank/DDBJ whole genome shotgun (WGS) entry which is preliminary data.</text>
</comment>
<accession>A0ABU3BDB2</accession>
<dbReference type="Pfam" id="PF00202">
    <property type="entry name" value="Aminotran_3"/>
    <property type="match status" value="1"/>
</dbReference>
<keyword evidence="7" id="KW-0963">Cytoplasm</keyword>
<dbReference type="InterPro" id="IPR049704">
    <property type="entry name" value="Aminotrans_3_PPA_site"/>
</dbReference>
<evidence type="ECO:0000256" key="2">
    <source>
        <dbReference type="ARBA" id="ARBA00004819"/>
    </source>
</evidence>
<evidence type="ECO:0000313" key="8">
    <source>
        <dbReference type="EMBL" id="MDT0619802.1"/>
    </source>
</evidence>
<dbReference type="InterPro" id="IPR005814">
    <property type="entry name" value="Aminotrans_3"/>
</dbReference>
<dbReference type="InterPro" id="IPR015421">
    <property type="entry name" value="PyrdxlP-dep_Trfase_major"/>
</dbReference>
<evidence type="ECO:0000313" key="9">
    <source>
        <dbReference type="Proteomes" id="UP001259982"/>
    </source>
</evidence>
<dbReference type="SUPFAM" id="SSF53383">
    <property type="entry name" value="PLP-dependent transferases"/>
    <property type="match status" value="1"/>
</dbReference>
<dbReference type="InterPro" id="IPR015422">
    <property type="entry name" value="PyrdxlP-dep_Trfase_small"/>
</dbReference>
<protein>
    <recommendedName>
        <fullName evidence="7">Glutamate-1-semialdehyde 2,1-aminomutase</fullName>
        <shortName evidence="7">GSA</shortName>
        <ecNumber evidence="7">5.4.3.8</ecNumber>
    </recommendedName>
    <alternativeName>
        <fullName evidence="7">Glutamate-1-semialdehyde aminotransferase</fullName>
        <shortName evidence="7">GSA-AT</shortName>
    </alternativeName>
</protein>
<evidence type="ECO:0000256" key="3">
    <source>
        <dbReference type="ARBA" id="ARBA00008981"/>
    </source>
</evidence>
<dbReference type="NCBIfam" id="NF000818">
    <property type="entry name" value="PRK00062.1"/>
    <property type="match status" value="1"/>
</dbReference>
<dbReference type="EC" id="5.4.3.8" evidence="7"/>
<dbReference type="InterPro" id="IPR015424">
    <property type="entry name" value="PyrdxlP-dep_Trfase"/>
</dbReference>
<keyword evidence="6 7" id="KW-0627">Porphyrin biosynthesis</keyword>
<dbReference type="NCBIfam" id="TIGR00713">
    <property type="entry name" value="hemL"/>
    <property type="match status" value="1"/>
</dbReference>
<evidence type="ECO:0000256" key="7">
    <source>
        <dbReference type="HAMAP-Rule" id="MF_00375"/>
    </source>
</evidence>
<proteinExistence type="inferred from homology"/>
<dbReference type="CDD" id="cd00610">
    <property type="entry name" value="OAT_like"/>
    <property type="match status" value="1"/>
</dbReference>
<dbReference type="HAMAP" id="MF_00375">
    <property type="entry name" value="HemL_aminotrans_3"/>
    <property type="match status" value="1"/>
</dbReference>
<dbReference type="Gene3D" id="3.40.640.10">
    <property type="entry name" value="Type I PLP-dependent aspartate aminotransferase-like (Major domain)"/>
    <property type="match status" value="1"/>
</dbReference>
<evidence type="ECO:0000256" key="6">
    <source>
        <dbReference type="ARBA" id="ARBA00023244"/>
    </source>
</evidence>
<comment type="catalytic activity">
    <reaction evidence="7">
        <text>(S)-4-amino-5-oxopentanoate = 5-aminolevulinate</text>
        <dbReference type="Rhea" id="RHEA:14265"/>
        <dbReference type="ChEBI" id="CHEBI:57501"/>
        <dbReference type="ChEBI" id="CHEBI:356416"/>
        <dbReference type="EC" id="5.4.3.8"/>
    </reaction>
</comment>
<feature type="modified residue" description="N6-(pyridoxal phosphate)lysine" evidence="7">
    <location>
        <position position="265"/>
    </location>
</feature>
<evidence type="ECO:0000256" key="4">
    <source>
        <dbReference type="ARBA" id="ARBA00022898"/>
    </source>
</evidence>
<comment type="similarity">
    <text evidence="3 7">Belongs to the class-III pyridoxal-phosphate-dependent aminotransferase family. HemL subfamily.</text>
</comment>
<dbReference type="EMBL" id="JAVRHY010000021">
    <property type="protein sequence ID" value="MDT0619802.1"/>
    <property type="molecule type" value="Genomic_DNA"/>
</dbReference>
<dbReference type="PANTHER" id="PTHR43713">
    <property type="entry name" value="GLUTAMATE-1-SEMIALDEHYDE 2,1-AMINOMUTASE"/>
    <property type="match status" value="1"/>
</dbReference>
<comment type="pathway">
    <text evidence="2">Porphyrin-containing compound metabolism; protoporphyrin-IX biosynthesis; 5-aminolevulinate from L-glutamyl-tRNA(Glu): step 2/2.</text>
</comment>
<comment type="subunit">
    <text evidence="7">Homodimer.</text>
</comment>
<reference evidence="8 9" key="1">
    <citation type="submission" date="2023-09" db="EMBL/GenBank/DDBJ databases">
        <authorList>
            <person name="Rey-Velasco X."/>
        </authorList>
    </citation>
    <scope>NUCLEOTIDE SEQUENCE [LARGE SCALE GENOMIC DNA]</scope>
    <source>
        <strain evidence="8 9">P385</strain>
    </source>
</reference>
<organism evidence="8 9">
    <name type="scientific">Spectribacter acetivorans</name>
    <dbReference type="NCBI Taxonomy" id="3075603"/>
    <lineage>
        <taxon>Bacteria</taxon>
        <taxon>Pseudomonadati</taxon>
        <taxon>Pseudomonadota</taxon>
        <taxon>Gammaproteobacteria</taxon>
        <taxon>Salinisphaerales</taxon>
        <taxon>Salinisphaeraceae</taxon>
        <taxon>Spectribacter</taxon>
    </lineage>
</organism>
<comment type="subcellular location">
    <subcellularLocation>
        <location evidence="7">Cytoplasm</location>
    </subcellularLocation>
</comment>
<dbReference type="Gene3D" id="3.90.1150.10">
    <property type="entry name" value="Aspartate Aminotransferase, domain 1"/>
    <property type="match status" value="1"/>
</dbReference>
<dbReference type="PANTHER" id="PTHR43713:SF3">
    <property type="entry name" value="GLUTAMATE-1-SEMIALDEHYDE 2,1-AMINOMUTASE 1, CHLOROPLASTIC-RELATED"/>
    <property type="match status" value="1"/>
</dbReference>
<evidence type="ECO:0000256" key="5">
    <source>
        <dbReference type="ARBA" id="ARBA00023235"/>
    </source>
</evidence>
<comment type="cofactor">
    <cofactor evidence="1 7">
        <name>pyridoxal 5'-phosphate</name>
        <dbReference type="ChEBI" id="CHEBI:597326"/>
    </cofactor>
</comment>
<sequence length="428" mass="44409">MPSSSDLFDAARRVIPGGVNSPVRAFSSVGGTPPFIDRAEGAWLFDVDGNRYVDYVGSWGPMILGHAHPDVVKAVQAQAARSLSFGAPCELEIRLAEKICELVPSIEAVRMVNSGTEAAMTALRLARGHTGRDKVIKFAGNYHGHVDALLVKPGSGSLTLGLPASPGIPAGVTADTLTAEYNDLDSVAAIFEANPEDVACVMVEPVAGNMNCVPPVDGFLEGLRELCDRYGALLVFDEVMTGFRVSLGGAQGHFGVTPDVTALGKIVGGGMPVGAVGGPRAVMDGLAPTGAIYQAGTLSGNPLGMAAGLATLTAISAEGFHDRVADTTRRLCEGLEAAARRHGVPLTTQQAGAMFGIFFTDQRPITRFEHVAACNAEAFKAFFHAMLRRGVYLAPSAFEAGFVSAAHGAVELDATLEAADAAFAELAA</sequence>